<dbReference type="RefSeq" id="WP_072785893.1">
    <property type="nucleotide sequence ID" value="NZ_CP045292.1"/>
</dbReference>
<dbReference type="STRING" id="683124.SAMN05444337_2649"/>
<name>A0A1M6MAJ5_9FLAO</name>
<keyword evidence="3" id="KW-1185">Reference proteome</keyword>
<dbReference type="PANTHER" id="PTHR43798">
    <property type="entry name" value="MONOACYLGLYCEROL LIPASE"/>
    <property type="match status" value="1"/>
</dbReference>
<evidence type="ECO:0000313" key="3">
    <source>
        <dbReference type="Proteomes" id="UP000184232"/>
    </source>
</evidence>
<dbReference type="AlphaFoldDB" id="A0A1M6MAJ5"/>
<protein>
    <submittedName>
        <fullName evidence="2">Pimeloyl-ACP methyl ester carboxylesterase</fullName>
    </submittedName>
</protein>
<dbReference type="InterPro" id="IPR001375">
    <property type="entry name" value="Peptidase_S9_cat"/>
</dbReference>
<dbReference type="EMBL" id="FQZH01000007">
    <property type="protein sequence ID" value="SHJ80451.1"/>
    <property type="molecule type" value="Genomic_DNA"/>
</dbReference>
<evidence type="ECO:0000313" key="2">
    <source>
        <dbReference type="EMBL" id="SHJ80451.1"/>
    </source>
</evidence>
<dbReference type="SUPFAM" id="SSF53474">
    <property type="entry name" value="alpha/beta-Hydrolases"/>
    <property type="match status" value="1"/>
</dbReference>
<gene>
    <name evidence="2" type="ORF">SAMN05444337_2649</name>
</gene>
<proteinExistence type="predicted"/>
<sequence>MKKKKYNTTIPKYITFSFKILQTVSDKATVNLAKRLFITPIKYKIPEREIFMFENSKIEDLHIPKINKTIKVYHYGNQLSNNKILLVHGWSGRGTQLVKIANNFKDNYHIISFDAPAHGLSSGKTTMMLEFVESIIEINKKHGNLKYAIGHSLGGMAILNSINKHVHFDKIVLIGSGNSIKNIIKNYIKNLKLKEKYIDLLIQSFENELHDEMEKYSSYRVSENISTPTLLIHDKFDFDVPVEEAYHLHKYLKSSQLIITENLGHRKILGDKDVINQVSKFIQ</sequence>
<dbReference type="GO" id="GO:0016020">
    <property type="term" value="C:membrane"/>
    <property type="evidence" value="ECO:0007669"/>
    <property type="project" value="TreeGrafter"/>
</dbReference>
<reference evidence="2 3" key="1">
    <citation type="submission" date="2016-11" db="EMBL/GenBank/DDBJ databases">
        <authorList>
            <person name="Jaros S."/>
            <person name="Januszkiewicz K."/>
            <person name="Wedrychowicz H."/>
        </authorList>
    </citation>
    <scope>NUCLEOTIDE SEQUENCE [LARGE SCALE GENOMIC DNA]</scope>
    <source>
        <strain evidence="2 3">DSM 22807</strain>
    </source>
</reference>
<feature type="domain" description="Peptidase S9 prolyl oligopeptidase catalytic" evidence="1">
    <location>
        <begin position="147"/>
        <end position="265"/>
    </location>
</feature>
<dbReference type="InterPro" id="IPR029058">
    <property type="entry name" value="AB_hydrolase_fold"/>
</dbReference>
<dbReference type="Proteomes" id="UP000184232">
    <property type="component" value="Unassembled WGS sequence"/>
</dbReference>
<dbReference type="GO" id="GO:0008236">
    <property type="term" value="F:serine-type peptidase activity"/>
    <property type="evidence" value="ECO:0007669"/>
    <property type="project" value="InterPro"/>
</dbReference>
<dbReference type="Pfam" id="PF00326">
    <property type="entry name" value="Peptidase_S9"/>
    <property type="match status" value="1"/>
</dbReference>
<dbReference type="Gene3D" id="3.40.50.1820">
    <property type="entry name" value="alpha/beta hydrolase"/>
    <property type="match status" value="1"/>
</dbReference>
<dbReference type="GO" id="GO:0006508">
    <property type="term" value="P:proteolysis"/>
    <property type="evidence" value="ECO:0007669"/>
    <property type="project" value="InterPro"/>
</dbReference>
<dbReference type="PANTHER" id="PTHR43798:SF33">
    <property type="entry name" value="HYDROLASE, PUTATIVE (AFU_ORTHOLOGUE AFUA_2G14860)-RELATED"/>
    <property type="match status" value="1"/>
</dbReference>
<dbReference type="InterPro" id="IPR050266">
    <property type="entry name" value="AB_hydrolase_sf"/>
</dbReference>
<organism evidence="2 3">
    <name type="scientific">Flavobacterium haoranii</name>
    <dbReference type="NCBI Taxonomy" id="683124"/>
    <lineage>
        <taxon>Bacteria</taxon>
        <taxon>Pseudomonadati</taxon>
        <taxon>Bacteroidota</taxon>
        <taxon>Flavobacteriia</taxon>
        <taxon>Flavobacteriales</taxon>
        <taxon>Flavobacteriaceae</taxon>
        <taxon>Flavobacterium</taxon>
    </lineage>
</organism>
<evidence type="ECO:0000259" key="1">
    <source>
        <dbReference type="Pfam" id="PF00326"/>
    </source>
</evidence>
<dbReference type="OrthoDB" id="9785847at2"/>
<accession>A0A1M6MAJ5</accession>